<keyword evidence="3" id="KW-1185">Reference proteome</keyword>
<evidence type="ECO:0000313" key="2">
    <source>
        <dbReference type="EMBL" id="WPK12248.1"/>
    </source>
</evidence>
<dbReference type="Proteomes" id="UP001322664">
    <property type="component" value="Chromosome"/>
</dbReference>
<name>A0ABZ0RZ82_9BACI</name>
<feature type="domain" description="Phage head morphogenesis" evidence="1">
    <location>
        <begin position="163"/>
        <end position="269"/>
    </location>
</feature>
<dbReference type="RefSeq" id="WP_319837027.1">
    <property type="nucleotide sequence ID" value="NZ_CP137624.1"/>
</dbReference>
<reference evidence="2 3" key="1">
    <citation type="submission" date="2023-09" db="EMBL/GenBank/DDBJ databases">
        <authorList>
            <person name="Page C.A."/>
            <person name="Perez-Diaz I.M."/>
        </authorList>
    </citation>
    <scope>NUCLEOTIDE SEQUENCE [LARGE SCALE GENOMIC DNA]</scope>
    <source>
        <strain evidence="2 3">Ll15</strain>
    </source>
</reference>
<evidence type="ECO:0000313" key="3">
    <source>
        <dbReference type="Proteomes" id="UP001322664"/>
    </source>
</evidence>
<proteinExistence type="predicted"/>
<accession>A0ABZ0RZ82</accession>
<dbReference type="NCBIfam" id="TIGR01641">
    <property type="entry name" value="phageSPP1_gp7"/>
    <property type="match status" value="1"/>
</dbReference>
<sequence length="307" mass="36409">MDDLEKDILKWYSRFAENNEITLDEAKMLLKSDELKEFRWTVEEYIKYGKKNAVNQKWMKELENASSRVHISRLESLRIQMQQHIEKLYDGQIEGFERFIKEQYQSQYYHTAYEVQKGFNVGFTMQVLNDRLLDKVISKPWTADGMTFSRRLWRDKNVLIDTLYTQLVHNISTGKHPESIIKVLHQKFNSTNSRYQISRLVMTESAFFNAAAQKEVFNELDVDKYEIVATLDGKTSDICQSMDGKVFKMSDYEPGVTANPFHPFCRTTTAPWFPDDYSQRVARDRDGKVYYIPSDIKYPQWKERFVK</sequence>
<dbReference type="EMBL" id="CP137624">
    <property type="protein sequence ID" value="WPK12248.1"/>
    <property type="molecule type" value="Genomic_DNA"/>
</dbReference>
<protein>
    <submittedName>
        <fullName evidence="2">Minor capsid protein</fullName>
    </submittedName>
</protein>
<evidence type="ECO:0000259" key="1">
    <source>
        <dbReference type="Pfam" id="PF04233"/>
    </source>
</evidence>
<organism evidence="2 3">
    <name type="scientific">Lysinibacillus louembei</name>
    <dbReference type="NCBI Taxonomy" id="1470088"/>
    <lineage>
        <taxon>Bacteria</taxon>
        <taxon>Bacillati</taxon>
        <taxon>Bacillota</taxon>
        <taxon>Bacilli</taxon>
        <taxon>Bacillales</taxon>
        <taxon>Bacillaceae</taxon>
        <taxon>Lysinibacillus</taxon>
    </lineage>
</organism>
<gene>
    <name evidence="2" type="ORF">R6U77_00755</name>
</gene>
<dbReference type="Pfam" id="PF04233">
    <property type="entry name" value="Phage_Mu_F"/>
    <property type="match status" value="1"/>
</dbReference>
<dbReference type="InterPro" id="IPR006528">
    <property type="entry name" value="Phage_head_morphogenesis_dom"/>
</dbReference>